<dbReference type="KEGG" id="gms:SOIL9_49310"/>
<dbReference type="Pfam" id="PF00072">
    <property type="entry name" value="Response_reg"/>
    <property type="match status" value="1"/>
</dbReference>
<dbReference type="InterPro" id="IPR011006">
    <property type="entry name" value="CheY-like_superfamily"/>
</dbReference>
<dbReference type="InterPro" id="IPR050595">
    <property type="entry name" value="Bact_response_regulator"/>
</dbReference>
<dbReference type="Proteomes" id="UP000464178">
    <property type="component" value="Chromosome"/>
</dbReference>
<dbReference type="SUPFAM" id="SSF52172">
    <property type="entry name" value="CheY-like"/>
    <property type="match status" value="1"/>
</dbReference>
<dbReference type="Gene3D" id="3.40.50.2300">
    <property type="match status" value="1"/>
</dbReference>
<dbReference type="CDD" id="cd17580">
    <property type="entry name" value="REC_2_DhkD-like"/>
    <property type="match status" value="1"/>
</dbReference>
<keyword evidence="1 2" id="KW-0597">Phosphoprotein</keyword>
<proteinExistence type="predicted"/>
<evidence type="ECO:0000256" key="2">
    <source>
        <dbReference type="PROSITE-ProRule" id="PRU00169"/>
    </source>
</evidence>
<dbReference type="EMBL" id="LR593886">
    <property type="protein sequence ID" value="VTR92783.1"/>
    <property type="molecule type" value="Genomic_DNA"/>
</dbReference>
<evidence type="ECO:0000313" key="4">
    <source>
        <dbReference type="EMBL" id="VTR92783.1"/>
    </source>
</evidence>
<keyword evidence="4" id="KW-0808">Transferase</keyword>
<evidence type="ECO:0000313" key="5">
    <source>
        <dbReference type="Proteomes" id="UP000464178"/>
    </source>
</evidence>
<dbReference type="InterPro" id="IPR001789">
    <property type="entry name" value="Sig_transdc_resp-reg_receiver"/>
</dbReference>
<feature type="domain" description="Response regulatory" evidence="3">
    <location>
        <begin position="9"/>
        <end position="125"/>
    </location>
</feature>
<dbReference type="AlphaFoldDB" id="A0A6P2CV55"/>
<feature type="modified residue" description="4-aspartylphosphate" evidence="2">
    <location>
        <position position="58"/>
    </location>
</feature>
<evidence type="ECO:0000259" key="3">
    <source>
        <dbReference type="PROSITE" id="PS50110"/>
    </source>
</evidence>
<keyword evidence="5" id="KW-1185">Reference proteome</keyword>
<keyword evidence="4" id="KW-0418">Kinase</keyword>
<name>A0A6P2CV55_9BACT</name>
<reference evidence="4 5" key="1">
    <citation type="submission" date="2019-05" db="EMBL/GenBank/DDBJ databases">
        <authorList>
            <consortium name="Science for Life Laboratories"/>
        </authorList>
    </citation>
    <scope>NUCLEOTIDE SEQUENCE [LARGE SCALE GENOMIC DNA]</scope>
    <source>
        <strain evidence="4">Soil9</strain>
    </source>
</reference>
<evidence type="ECO:0000256" key="1">
    <source>
        <dbReference type="ARBA" id="ARBA00022553"/>
    </source>
</evidence>
<sequence>MGSANTPLRVLVVDDNVDTTESLSWLLQSFGHDVRVAHSGLAAIDAARDFGPDAVLLDVGLPDIDGFEVARRLRAAPDFERTVLVASTGYNRDRDRDRAAEVGFDHYLVKPFDPRRFVQLLTAPRRAEAVPA</sequence>
<organism evidence="4 5">
    <name type="scientific">Gemmata massiliana</name>
    <dbReference type="NCBI Taxonomy" id="1210884"/>
    <lineage>
        <taxon>Bacteria</taxon>
        <taxon>Pseudomonadati</taxon>
        <taxon>Planctomycetota</taxon>
        <taxon>Planctomycetia</taxon>
        <taxon>Gemmatales</taxon>
        <taxon>Gemmataceae</taxon>
        <taxon>Gemmata</taxon>
    </lineage>
</organism>
<dbReference type="PANTHER" id="PTHR44591">
    <property type="entry name" value="STRESS RESPONSE REGULATOR PROTEIN 1"/>
    <property type="match status" value="1"/>
</dbReference>
<dbReference type="PROSITE" id="PS50110">
    <property type="entry name" value="RESPONSE_REGULATORY"/>
    <property type="match status" value="1"/>
</dbReference>
<dbReference type="SMART" id="SM00448">
    <property type="entry name" value="REC"/>
    <property type="match status" value="1"/>
</dbReference>
<gene>
    <name evidence="4" type="ORF">SOIL9_49310</name>
</gene>
<dbReference type="RefSeq" id="WP_162667600.1">
    <property type="nucleotide sequence ID" value="NZ_LR593886.1"/>
</dbReference>
<dbReference type="GO" id="GO:0000160">
    <property type="term" value="P:phosphorelay signal transduction system"/>
    <property type="evidence" value="ECO:0007669"/>
    <property type="project" value="InterPro"/>
</dbReference>
<accession>A0A6P2CV55</accession>
<dbReference type="GO" id="GO:0016301">
    <property type="term" value="F:kinase activity"/>
    <property type="evidence" value="ECO:0007669"/>
    <property type="project" value="UniProtKB-KW"/>
</dbReference>
<dbReference type="PANTHER" id="PTHR44591:SF3">
    <property type="entry name" value="RESPONSE REGULATORY DOMAIN-CONTAINING PROTEIN"/>
    <property type="match status" value="1"/>
</dbReference>
<protein>
    <recommendedName>
        <fullName evidence="3">Response regulatory domain-containing protein</fullName>
    </recommendedName>
</protein>